<evidence type="ECO:0000313" key="2">
    <source>
        <dbReference type="EMBL" id="MPC89433.1"/>
    </source>
</evidence>
<gene>
    <name evidence="2" type="ORF">E2C01_084379</name>
</gene>
<reference evidence="2 3" key="1">
    <citation type="submission" date="2019-05" db="EMBL/GenBank/DDBJ databases">
        <title>Another draft genome of Portunus trituberculatus and its Hox gene families provides insights of decapod evolution.</title>
        <authorList>
            <person name="Jeong J.-H."/>
            <person name="Song I."/>
            <person name="Kim S."/>
            <person name="Choi T."/>
            <person name="Kim D."/>
            <person name="Ryu S."/>
            <person name="Kim W."/>
        </authorList>
    </citation>
    <scope>NUCLEOTIDE SEQUENCE [LARGE SCALE GENOMIC DNA]</scope>
    <source>
        <tissue evidence="2">Muscle</tissue>
    </source>
</reference>
<proteinExistence type="predicted"/>
<sequence>MATDATWGAGSPRGSARGRGGGRGGGFFSCPHHPAVSPSFSGGGSSPQCRPSHRRGVCPAVGER</sequence>
<feature type="region of interest" description="Disordered" evidence="1">
    <location>
        <begin position="1"/>
        <end position="64"/>
    </location>
</feature>
<accession>A0A5B7J4N3</accession>
<dbReference type="EMBL" id="VSRR010080991">
    <property type="protein sequence ID" value="MPC89433.1"/>
    <property type="molecule type" value="Genomic_DNA"/>
</dbReference>
<dbReference type="Proteomes" id="UP000324222">
    <property type="component" value="Unassembled WGS sequence"/>
</dbReference>
<name>A0A5B7J4N3_PORTR</name>
<comment type="caution">
    <text evidence="2">The sequence shown here is derived from an EMBL/GenBank/DDBJ whole genome shotgun (WGS) entry which is preliminary data.</text>
</comment>
<keyword evidence="3" id="KW-1185">Reference proteome</keyword>
<evidence type="ECO:0000256" key="1">
    <source>
        <dbReference type="SAM" id="MobiDB-lite"/>
    </source>
</evidence>
<organism evidence="2 3">
    <name type="scientific">Portunus trituberculatus</name>
    <name type="common">Swimming crab</name>
    <name type="synonym">Neptunus trituberculatus</name>
    <dbReference type="NCBI Taxonomy" id="210409"/>
    <lineage>
        <taxon>Eukaryota</taxon>
        <taxon>Metazoa</taxon>
        <taxon>Ecdysozoa</taxon>
        <taxon>Arthropoda</taxon>
        <taxon>Crustacea</taxon>
        <taxon>Multicrustacea</taxon>
        <taxon>Malacostraca</taxon>
        <taxon>Eumalacostraca</taxon>
        <taxon>Eucarida</taxon>
        <taxon>Decapoda</taxon>
        <taxon>Pleocyemata</taxon>
        <taxon>Brachyura</taxon>
        <taxon>Eubrachyura</taxon>
        <taxon>Portunoidea</taxon>
        <taxon>Portunidae</taxon>
        <taxon>Portuninae</taxon>
        <taxon>Portunus</taxon>
    </lineage>
</organism>
<dbReference type="AlphaFoldDB" id="A0A5B7J4N3"/>
<protein>
    <submittedName>
        <fullName evidence="2">Uncharacterized protein</fullName>
    </submittedName>
</protein>
<feature type="compositionally biased region" description="Gly residues" evidence="1">
    <location>
        <begin position="17"/>
        <end position="27"/>
    </location>
</feature>
<evidence type="ECO:0000313" key="3">
    <source>
        <dbReference type="Proteomes" id="UP000324222"/>
    </source>
</evidence>